<evidence type="ECO:0000256" key="7">
    <source>
        <dbReference type="SAM" id="Phobius"/>
    </source>
</evidence>
<keyword evidence="3" id="KW-1003">Cell membrane</keyword>
<dbReference type="PANTHER" id="PTHR43663:SF1">
    <property type="entry name" value="CHROMATE TRANSPORTER"/>
    <property type="match status" value="1"/>
</dbReference>
<dbReference type="Proteomes" id="UP000727907">
    <property type="component" value="Unassembled WGS sequence"/>
</dbReference>
<evidence type="ECO:0000256" key="6">
    <source>
        <dbReference type="ARBA" id="ARBA00023136"/>
    </source>
</evidence>
<dbReference type="PANTHER" id="PTHR43663">
    <property type="entry name" value="CHROMATE TRANSPORT PROTEIN-RELATED"/>
    <property type="match status" value="1"/>
</dbReference>
<name>A0ABS6IK32_9HYPH</name>
<evidence type="ECO:0000256" key="4">
    <source>
        <dbReference type="ARBA" id="ARBA00022692"/>
    </source>
</evidence>
<feature type="transmembrane region" description="Helical" evidence="7">
    <location>
        <begin position="18"/>
        <end position="37"/>
    </location>
</feature>
<dbReference type="InterPro" id="IPR052518">
    <property type="entry name" value="CHR_Transporter"/>
</dbReference>
<feature type="transmembrane region" description="Helical" evidence="7">
    <location>
        <begin position="119"/>
        <end position="139"/>
    </location>
</feature>
<dbReference type="InterPro" id="IPR003370">
    <property type="entry name" value="Chromate_transpt"/>
</dbReference>
<evidence type="ECO:0000256" key="2">
    <source>
        <dbReference type="ARBA" id="ARBA00005262"/>
    </source>
</evidence>
<keyword evidence="4 7" id="KW-0812">Transmembrane</keyword>
<sequence length="187" mass="19800">MQHDPSVPPRRNIGKAELFFGFLKIGLLGFGGIAPWARHIIVEEKRWLTDREFAELLGVGQVLPGPNVMNASILIGDRNQGLIGVALCLLGQLVMPLIIVVALAVFYDRVASVPEVNAALIGAAAASAGLVLGTALKMVRNIRPTLLPLGIGAAGFAAIGLLRWPLVPVVLVLVPLAIAATWLGRRK</sequence>
<feature type="transmembrane region" description="Helical" evidence="7">
    <location>
        <begin position="168"/>
        <end position="184"/>
    </location>
</feature>
<evidence type="ECO:0000313" key="9">
    <source>
        <dbReference type="Proteomes" id="UP000727907"/>
    </source>
</evidence>
<gene>
    <name evidence="8" type="ORF">KQ910_14365</name>
</gene>
<evidence type="ECO:0000256" key="5">
    <source>
        <dbReference type="ARBA" id="ARBA00022989"/>
    </source>
</evidence>
<dbReference type="Pfam" id="PF02417">
    <property type="entry name" value="Chromate_transp"/>
    <property type="match status" value="1"/>
</dbReference>
<evidence type="ECO:0000313" key="8">
    <source>
        <dbReference type="EMBL" id="MBU8874958.1"/>
    </source>
</evidence>
<feature type="transmembrane region" description="Helical" evidence="7">
    <location>
        <begin position="82"/>
        <end position="107"/>
    </location>
</feature>
<keyword evidence="6 7" id="KW-0472">Membrane</keyword>
<organism evidence="8 9">
    <name type="scientific">Reyranella humidisoli</name>
    <dbReference type="NCBI Taxonomy" id="2849149"/>
    <lineage>
        <taxon>Bacteria</taxon>
        <taxon>Pseudomonadati</taxon>
        <taxon>Pseudomonadota</taxon>
        <taxon>Alphaproteobacteria</taxon>
        <taxon>Hyphomicrobiales</taxon>
        <taxon>Reyranellaceae</taxon>
        <taxon>Reyranella</taxon>
    </lineage>
</organism>
<evidence type="ECO:0000256" key="3">
    <source>
        <dbReference type="ARBA" id="ARBA00022475"/>
    </source>
</evidence>
<comment type="similarity">
    <text evidence="2">Belongs to the chromate ion transporter (CHR) (TC 2.A.51) family.</text>
</comment>
<reference evidence="8 9" key="1">
    <citation type="submission" date="2021-06" db="EMBL/GenBank/DDBJ databases">
        <authorList>
            <person name="Lee D.H."/>
        </authorList>
    </citation>
    <scope>NUCLEOTIDE SEQUENCE [LARGE SCALE GENOMIC DNA]</scope>
    <source>
        <strain evidence="8 9">MMS21-HV4-11</strain>
    </source>
</reference>
<dbReference type="RefSeq" id="WP_216961424.1">
    <property type="nucleotide sequence ID" value="NZ_JAHOPB010000001.1"/>
</dbReference>
<keyword evidence="5 7" id="KW-1133">Transmembrane helix</keyword>
<protein>
    <submittedName>
        <fullName evidence="8">Chromate transporter</fullName>
    </submittedName>
</protein>
<evidence type="ECO:0000256" key="1">
    <source>
        <dbReference type="ARBA" id="ARBA00004651"/>
    </source>
</evidence>
<proteinExistence type="inferred from homology"/>
<feature type="transmembrane region" description="Helical" evidence="7">
    <location>
        <begin position="146"/>
        <end position="162"/>
    </location>
</feature>
<comment type="subcellular location">
    <subcellularLocation>
        <location evidence="1">Cell membrane</location>
        <topology evidence="1">Multi-pass membrane protein</topology>
    </subcellularLocation>
</comment>
<keyword evidence="9" id="KW-1185">Reference proteome</keyword>
<accession>A0ABS6IK32</accession>
<dbReference type="EMBL" id="JAHOPB010000001">
    <property type="protein sequence ID" value="MBU8874958.1"/>
    <property type="molecule type" value="Genomic_DNA"/>
</dbReference>
<comment type="caution">
    <text evidence="8">The sequence shown here is derived from an EMBL/GenBank/DDBJ whole genome shotgun (WGS) entry which is preliminary data.</text>
</comment>